<dbReference type="PANTHER" id="PTHR19446">
    <property type="entry name" value="REVERSE TRANSCRIPTASES"/>
    <property type="match status" value="1"/>
</dbReference>
<sequence>MSSPRSTMANKSGPHHLTIIQQNLDRCYNATQELSLYIHNNNIDIGILQEPYVGNSTTVKNIPDYNIYQFPDSTQTEAPVKAAIIVKKKLGSTIGISQHSTTNLSTVQLKINGKNIQITSAYVEPNNDTYNTLDKLDSYLRETRDIPHLIGGDFNGWNMMWGSSKNNKRGNELINLFVSNDIAICNTGNSPTFSTITHGTSRQSIIDLTLASESLAGKINQWTVDTNKEVCPSSQHHAILYRLELHQLPPKNKTQTTFKYHTKDADWDSFAHQLNINMNRANLTDATIINTLNKDQLETYIHKITKTIQDTCDKKLPTKSKYRTHAPWWTEELEQLKLQLIQLHHEISKHKHRGLPLDALINQRDEKAKEYSTTIRSTSTAHFREFCNRQGKENVWSLTNRLLKNAPAPKPPATMRIDGKHTTSAQSTAAALLNKFFPDDTADNMAQADIRNTTHTAPNTTDDPPFTENEVIACLQTMNPNRAPGTDHLTSDICLTFAQTFPTIITGIMNRCLELEYFPNTWKTAFIKIIPKPNKTDYTDMASFRPIGLINVLGKTLEKLIAKRITYHLGITESMNPRQFGFKEQKSTIEALHTAIGIINTAKKTKKQTLAVSLDIQAAFDNAWWPALLNRLRKTNCPRNIYLLINNYINNRHVRMHFADSEATKLMTRGCIQGSVLGPLIWNLILDDLLETELPDGCYIQAYADDVLMIAQSNTVNNLETITLC</sequence>
<evidence type="ECO:0000313" key="2">
    <source>
        <dbReference type="EMBL" id="KAG6458776.1"/>
    </source>
</evidence>
<organism evidence="2 3">
    <name type="scientific">Manduca sexta</name>
    <name type="common">Tobacco hawkmoth</name>
    <name type="synonym">Tobacco hornworm</name>
    <dbReference type="NCBI Taxonomy" id="7130"/>
    <lineage>
        <taxon>Eukaryota</taxon>
        <taxon>Metazoa</taxon>
        <taxon>Ecdysozoa</taxon>
        <taxon>Arthropoda</taxon>
        <taxon>Hexapoda</taxon>
        <taxon>Insecta</taxon>
        <taxon>Pterygota</taxon>
        <taxon>Neoptera</taxon>
        <taxon>Endopterygota</taxon>
        <taxon>Lepidoptera</taxon>
        <taxon>Glossata</taxon>
        <taxon>Ditrysia</taxon>
        <taxon>Bombycoidea</taxon>
        <taxon>Sphingidae</taxon>
        <taxon>Sphinginae</taxon>
        <taxon>Sphingini</taxon>
        <taxon>Manduca</taxon>
    </lineage>
</organism>
<dbReference type="CDD" id="cd01650">
    <property type="entry name" value="RT_nLTR_like"/>
    <property type="match status" value="1"/>
</dbReference>
<evidence type="ECO:0000313" key="3">
    <source>
        <dbReference type="Proteomes" id="UP000791440"/>
    </source>
</evidence>
<dbReference type="InterPro" id="IPR005135">
    <property type="entry name" value="Endo/exonuclease/phosphatase"/>
</dbReference>
<name>A0A921ZJ75_MANSE</name>
<dbReference type="AlphaFoldDB" id="A0A921ZJ75"/>
<reference evidence="2" key="2">
    <citation type="submission" date="2020-12" db="EMBL/GenBank/DDBJ databases">
        <authorList>
            <person name="Kanost M."/>
        </authorList>
    </citation>
    <scope>NUCLEOTIDE SEQUENCE</scope>
</reference>
<dbReference type="Pfam" id="PF00078">
    <property type="entry name" value="RVT_1"/>
    <property type="match status" value="1"/>
</dbReference>
<dbReference type="GO" id="GO:0003824">
    <property type="term" value="F:catalytic activity"/>
    <property type="evidence" value="ECO:0007669"/>
    <property type="project" value="InterPro"/>
</dbReference>
<feature type="domain" description="Reverse transcriptase" evidence="1">
    <location>
        <begin position="511"/>
        <end position="725"/>
    </location>
</feature>
<reference evidence="2" key="1">
    <citation type="journal article" date="2016" name="Insect Biochem. Mol. Biol.">
        <title>Multifaceted biological insights from a draft genome sequence of the tobacco hornworm moth, Manduca sexta.</title>
        <authorList>
            <person name="Kanost M.R."/>
            <person name="Arrese E.L."/>
            <person name="Cao X."/>
            <person name="Chen Y.R."/>
            <person name="Chellapilla S."/>
            <person name="Goldsmith M.R."/>
            <person name="Grosse-Wilde E."/>
            <person name="Heckel D.G."/>
            <person name="Herndon N."/>
            <person name="Jiang H."/>
            <person name="Papanicolaou A."/>
            <person name="Qu J."/>
            <person name="Soulages J.L."/>
            <person name="Vogel H."/>
            <person name="Walters J."/>
            <person name="Waterhouse R.M."/>
            <person name="Ahn S.J."/>
            <person name="Almeida F.C."/>
            <person name="An C."/>
            <person name="Aqrawi P."/>
            <person name="Bretschneider A."/>
            <person name="Bryant W.B."/>
            <person name="Bucks S."/>
            <person name="Chao H."/>
            <person name="Chevignon G."/>
            <person name="Christen J.M."/>
            <person name="Clarke D.F."/>
            <person name="Dittmer N.T."/>
            <person name="Ferguson L.C.F."/>
            <person name="Garavelou S."/>
            <person name="Gordon K.H.J."/>
            <person name="Gunaratna R.T."/>
            <person name="Han Y."/>
            <person name="Hauser F."/>
            <person name="He Y."/>
            <person name="Heidel-Fischer H."/>
            <person name="Hirsh A."/>
            <person name="Hu Y."/>
            <person name="Jiang H."/>
            <person name="Kalra D."/>
            <person name="Klinner C."/>
            <person name="Konig C."/>
            <person name="Kovar C."/>
            <person name="Kroll A.R."/>
            <person name="Kuwar S.S."/>
            <person name="Lee S.L."/>
            <person name="Lehman R."/>
            <person name="Li K."/>
            <person name="Li Z."/>
            <person name="Liang H."/>
            <person name="Lovelace S."/>
            <person name="Lu Z."/>
            <person name="Mansfield J.H."/>
            <person name="McCulloch K.J."/>
            <person name="Mathew T."/>
            <person name="Morton B."/>
            <person name="Muzny D.M."/>
            <person name="Neunemann D."/>
            <person name="Ongeri F."/>
            <person name="Pauchet Y."/>
            <person name="Pu L.L."/>
            <person name="Pyrousis I."/>
            <person name="Rao X.J."/>
            <person name="Redding A."/>
            <person name="Roesel C."/>
            <person name="Sanchez-Gracia A."/>
            <person name="Schaack S."/>
            <person name="Shukla A."/>
            <person name="Tetreau G."/>
            <person name="Wang Y."/>
            <person name="Xiong G.H."/>
            <person name="Traut W."/>
            <person name="Walsh T.K."/>
            <person name="Worley K.C."/>
            <person name="Wu D."/>
            <person name="Wu W."/>
            <person name="Wu Y.Q."/>
            <person name="Zhang X."/>
            <person name="Zou Z."/>
            <person name="Zucker H."/>
            <person name="Briscoe A.D."/>
            <person name="Burmester T."/>
            <person name="Clem R.J."/>
            <person name="Feyereisen R."/>
            <person name="Grimmelikhuijzen C.J.P."/>
            <person name="Hamodrakas S.J."/>
            <person name="Hansson B.S."/>
            <person name="Huguet E."/>
            <person name="Jermiin L.S."/>
            <person name="Lan Q."/>
            <person name="Lehman H.K."/>
            <person name="Lorenzen M."/>
            <person name="Merzendorfer H."/>
            <person name="Michalopoulos I."/>
            <person name="Morton D.B."/>
            <person name="Muthukrishnan S."/>
            <person name="Oakeshott J.G."/>
            <person name="Palmer W."/>
            <person name="Park Y."/>
            <person name="Passarelli A.L."/>
            <person name="Rozas J."/>
            <person name="Schwartz L.M."/>
            <person name="Smith W."/>
            <person name="Southgate A."/>
            <person name="Vilcinskas A."/>
            <person name="Vogt R."/>
            <person name="Wang P."/>
            <person name="Werren J."/>
            <person name="Yu X.Q."/>
            <person name="Zhou J.J."/>
            <person name="Brown S.J."/>
            <person name="Scherer S.E."/>
            <person name="Richards S."/>
            <person name="Blissard G.W."/>
        </authorList>
    </citation>
    <scope>NUCLEOTIDE SEQUENCE</scope>
</reference>
<evidence type="ECO:0000259" key="1">
    <source>
        <dbReference type="PROSITE" id="PS50878"/>
    </source>
</evidence>
<gene>
    <name evidence="2" type="ORF">O3G_MSEX011040</name>
</gene>
<accession>A0A921ZJ75</accession>
<comment type="caution">
    <text evidence="2">The sequence shown here is derived from an EMBL/GenBank/DDBJ whole genome shotgun (WGS) entry which is preliminary data.</text>
</comment>
<protein>
    <recommendedName>
        <fullName evidence="1">Reverse transcriptase domain-containing protein</fullName>
    </recommendedName>
</protein>
<dbReference type="Proteomes" id="UP000791440">
    <property type="component" value="Unassembled WGS sequence"/>
</dbReference>
<dbReference type="CDD" id="cd09077">
    <property type="entry name" value="R1-I-EN"/>
    <property type="match status" value="1"/>
</dbReference>
<dbReference type="PROSITE" id="PS50878">
    <property type="entry name" value="RT_POL"/>
    <property type="match status" value="1"/>
</dbReference>
<proteinExistence type="predicted"/>
<keyword evidence="3" id="KW-1185">Reference proteome</keyword>
<dbReference type="InterPro" id="IPR000477">
    <property type="entry name" value="RT_dom"/>
</dbReference>
<dbReference type="Pfam" id="PF14529">
    <property type="entry name" value="Exo_endo_phos_2"/>
    <property type="match status" value="1"/>
</dbReference>
<dbReference type="EMBL" id="JH668595">
    <property type="protein sequence ID" value="KAG6458776.1"/>
    <property type="molecule type" value="Genomic_DNA"/>
</dbReference>